<keyword evidence="1" id="KW-0472">Membrane</keyword>
<feature type="transmembrane region" description="Helical" evidence="1">
    <location>
        <begin position="210"/>
        <end position="235"/>
    </location>
</feature>
<reference evidence="2 3" key="1">
    <citation type="journal article" date="2019" name="Nat. Commun.">
        <title>The antimicrobial potential of Streptomyces from insect microbiomes.</title>
        <authorList>
            <person name="Chevrette M.G."/>
            <person name="Carlson C.M."/>
            <person name="Ortega H.E."/>
            <person name="Thomas C."/>
            <person name="Ananiev G.E."/>
            <person name="Barns K.J."/>
            <person name="Book A.J."/>
            <person name="Cagnazzo J."/>
            <person name="Carlos C."/>
            <person name="Flanigan W."/>
            <person name="Grubbs K.J."/>
            <person name="Horn H.A."/>
            <person name="Hoffmann F.M."/>
            <person name="Klassen J.L."/>
            <person name="Knack J.J."/>
            <person name="Lewin G.R."/>
            <person name="McDonald B.R."/>
            <person name="Muller L."/>
            <person name="Melo W.G.P."/>
            <person name="Pinto-Tomas A.A."/>
            <person name="Schmitz A."/>
            <person name="Wendt-Pienkowski E."/>
            <person name="Wildman S."/>
            <person name="Zhao M."/>
            <person name="Zhang F."/>
            <person name="Bugni T.S."/>
            <person name="Andes D.R."/>
            <person name="Pupo M.T."/>
            <person name="Currie C.R."/>
        </authorList>
    </citation>
    <scope>NUCLEOTIDE SEQUENCE [LARGE SCALE GENOMIC DNA]</scope>
    <source>
        <strain evidence="2 3">SID5840</strain>
    </source>
</reference>
<gene>
    <name evidence="2" type="ORF">GTW20_06650</name>
</gene>
<dbReference type="AlphaFoldDB" id="A0A7K2IPQ8"/>
<feature type="transmembrane region" description="Helical" evidence="1">
    <location>
        <begin position="179"/>
        <end position="198"/>
    </location>
</feature>
<organism evidence="2 3">
    <name type="scientific">Nocardiopsis alba</name>
    <dbReference type="NCBI Taxonomy" id="53437"/>
    <lineage>
        <taxon>Bacteria</taxon>
        <taxon>Bacillati</taxon>
        <taxon>Actinomycetota</taxon>
        <taxon>Actinomycetes</taxon>
        <taxon>Streptosporangiales</taxon>
        <taxon>Nocardiopsidaceae</taxon>
        <taxon>Nocardiopsis</taxon>
    </lineage>
</organism>
<evidence type="ECO:0000313" key="2">
    <source>
        <dbReference type="EMBL" id="MYR31962.1"/>
    </source>
</evidence>
<dbReference type="EMBL" id="WWHY01000001">
    <property type="protein sequence ID" value="MYR31962.1"/>
    <property type="molecule type" value="Genomic_DNA"/>
</dbReference>
<dbReference type="RefSeq" id="WP_161110543.1">
    <property type="nucleotide sequence ID" value="NZ_WWHY01000001.1"/>
</dbReference>
<protein>
    <submittedName>
        <fullName evidence="2">DUF2812 domain-containing protein</fullName>
    </submittedName>
</protein>
<dbReference type="Proteomes" id="UP000467124">
    <property type="component" value="Unassembled WGS sequence"/>
</dbReference>
<proteinExistence type="predicted"/>
<keyword evidence="1" id="KW-1133">Transmembrane helix</keyword>
<name>A0A7K2IPQ8_9ACTN</name>
<evidence type="ECO:0000313" key="3">
    <source>
        <dbReference type="Proteomes" id="UP000467124"/>
    </source>
</evidence>
<comment type="caution">
    <text evidence="2">The sequence shown here is derived from an EMBL/GenBank/DDBJ whole genome shotgun (WGS) entry which is preliminary data.</text>
</comment>
<keyword evidence="1" id="KW-0812">Transmembrane</keyword>
<sequence length="240" mass="26459">MSYLDELTALLRDRGVSEERVRATVDDLSSFLMEGGLDPEEEFGPVTDFADDLLGETGSESEAAPETLVWGADAFEAHARMNEMGAQGWELERLDGMGRFVGHRGETPQVWEYRQVIAPGRRERERAAERLEPEGWELFGYFFTYAYFKRPTAASVGPAAELGERPEPTVRSFFWSARGLVSVGVALVVVLISLFFLGTTLWEGDGSDRVATLLGAVVGAAIGLGAVMAVFRLVARFRNR</sequence>
<accession>A0A7K2IPQ8</accession>
<evidence type="ECO:0000256" key="1">
    <source>
        <dbReference type="SAM" id="Phobius"/>
    </source>
</evidence>